<proteinExistence type="predicted"/>
<name>A0A8X7VFY7_BRACI</name>
<evidence type="ECO:0000313" key="2">
    <source>
        <dbReference type="Proteomes" id="UP000886595"/>
    </source>
</evidence>
<protein>
    <submittedName>
        <fullName evidence="1">Uncharacterized protein</fullName>
    </submittedName>
</protein>
<dbReference type="PANTHER" id="PTHR39708:SF2">
    <property type="entry name" value="BLOC-1-RELATED COMPLEX SUBUNIT 6 C-TERMINAL HELIX DOMAIN-CONTAINING PROTEIN"/>
    <property type="match status" value="1"/>
</dbReference>
<organism evidence="1 2">
    <name type="scientific">Brassica carinata</name>
    <name type="common">Ethiopian mustard</name>
    <name type="synonym">Abyssinian cabbage</name>
    <dbReference type="NCBI Taxonomy" id="52824"/>
    <lineage>
        <taxon>Eukaryota</taxon>
        <taxon>Viridiplantae</taxon>
        <taxon>Streptophyta</taxon>
        <taxon>Embryophyta</taxon>
        <taxon>Tracheophyta</taxon>
        <taxon>Spermatophyta</taxon>
        <taxon>Magnoliopsida</taxon>
        <taxon>eudicotyledons</taxon>
        <taxon>Gunneridae</taxon>
        <taxon>Pentapetalae</taxon>
        <taxon>rosids</taxon>
        <taxon>malvids</taxon>
        <taxon>Brassicales</taxon>
        <taxon>Brassicaceae</taxon>
        <taxon>Brassiceae</taxon>
        <taxon>Brassica</taxon>
    </lineage>
</organism>
<dbReference type="PANTHER" id="PTHR39708">
    <property type="entry name" value="OS07G0483400 PROTEIN"/>
    <property type="match status" value="1"/>
</dbReference>
<dbReference type="Proteomes" id="UP000886595">
    <property type="component" value="Unassembled WGS sequence"/>
</dbReference>
<dbReference type="EMBL" id="JAAMPC010000005">
    <property type="protein sequence ID" value="KAG2310592.1"/>
    <property type="molecule type" value="Genomic_DNA"/>
</dbReference>
<dbReference type="AlphaFoldDB" id="A0A8X7VFY7"/>
<comment type="caution">
    <text evidence="1">The sequence shown here is derived from an EMBL/GenBank/DDBJ whole genome shotgun (WGS) entry which is preliminary data.</text>
</comment>
<reference evidence="1 2" key="1">
    <citation type="submission" date="2020-02" db="EMBL/GenBank/DDBJ databases">
        <authorList>
            <person name="Ma Q."/>
            <person name="Huang Y."/>
            <person name="Song X."/>
            <person name="Pei D."/>
        </authorList>
    </citation>
    <scope>NUCLEOTIDE SEQUENCE [LARGE SCALE GENOMIC DNA]</scope>
    <source>
        <strain evidence="1">Sxm20200214</strain>
        <tissue evidence="1">Leaf</tissue>
    </source>
</reference>
<gene>
    <name evidence="1" type="ORF">Bca52824_022149</name>
</gene>
<evidence type="ECO:0000313" key="1">
    <source>
        <dbReference type="EMBL" id="KAG2310592.1"/>
    </source>
</evidence>
<dbReference type="OrthoDB" id="10377963at2759"/>
<sequence>MFFDGVVEIIGCSKCQTCSSLMLRGVSRNTENNPVPSLLRGYAKVEPLSISELNEFVITAEPQLRCCFGFSRNNMSEQWRFHAQLTYDANLRFILSYLPSNVTAQKGLFYNGSIGQELNRFYVTGMYARIRYS</sequence>
<keyword evidence="2" id="KW-1185">Reference proteome</keyword>
<accession>A0A8X7VFY7</accession>